<comment type="subcellular location">
    <subcellularLocation>
        <location evidence="1">Membrane</location>
        <topology evidence="1">Multi-pass membrane protein</topology>
    </subcellularLocation>
</comment>
<evidence type="ECO:0000259" key="8">
    <source>
        <dbReference type="Pfam" id="PF20684"/>
    </source>
</evidence>
<feature type="transmembrane region" description="Helical" evidence="7">
    <location>
        <begin position="130"/>
        <end position="150"/>
    </location>
</feature>
<keyword evidence="10" id="KW-1185">Reference proteome</keyword>
<dbReference type="InterPro" id="IPR049326">
    <property type="entry name" value="Rhodopsin_dom_fungi"/>
</dbReference>
<dbReference type="PANTHER" id="PTHR33048:SF15">
    <property type="entry name" value="INTEGRAL MEMBRANE PROTEIN"/>
    <property type="match status" value="1"/>
</dbReference>
<dbReference type="InterPro" id="IPR052337">
    <property type="entry name" value="SAT4-like"/>
</dbReference>
<gene>
    <name evidence="9" type="ORF">CT0861_11033</name>
</gene>
<keyword evidence="3 7" id="KW-1133">Transmembrane helix</keyword>
<dbReference type="EMBL" id="LFIV01000053">
    <property type="protein sequence ID" value="KZL72758.1"/>
    <property type="molecule type" value="Genomic_DNA"/>
</dbReference>
<evidence type="ECO:0000256" key="5">
    <source>
        <dbReference type="ARBA" id="ARBA00038359"/>
    </source>
</evidence>
<evidence type="ECO:0000256" key="2">
    <source>
        <dbReference type="ARBA" id="ARBA00022692"/>
    </source>
</evidence>
<protein>
    <submittedName>
        <fullName evidence="9">Integral membrane protein</fullName>
    </submittedName>
</protein>
<evidence type="ECO:0000256" key="7">
    <source>
        <dbReference type="SAM" id="Phobius"/>
    </source>
</evidence>
<feature type="transmembrane region" description="Helical" evidence="7">
    <location>
        <begin position="211"/>
        <end position="229"/>
    </location>
</feature>
<dbReference type="GO" id="GO:0016020">
    <property type="term" value="C:membrane"/>
    <property type="evidence" value="ECO:0007669"/>
    <property type="project" value="UniProtKB-SubCell"/>
</dbReference>
<comment type="caution">
    <text evidence="9">The sequence shown here is derived from an EMBL/GenBank/DDBJ whole genome shotgun (WGS) entry which is preliminary data.</text>
</comment>
<feature type="compositionally biased region" description="Basic and acidic residues" evidence="6">
    <location>
        <begin position="362"/>
        <end position="378"/>
    </location>
</feature>
<dbReference type="Pfam" id="PF20684">
    <property type="entry name" value="Fung_rhodopsin"/>
    <property type="match status" value="1"/>
</dbReference>
<proteinExistence type="inferred from homology"/>
<comment type="similarity">
    <text evidence="5">Belongs to the SAT4 family.</text>
</comment>
<name>A0A166U072_9PEZI</name>
<accession>A0A166U072</accession>
<feature type="region of interest" description="Disordered" evidence="6">
    <location>
        <begin position="318"/>
        <end position="378"/>
    </location>
</feature>
<feature type="transmembrane region" description="Helical" evidence="7">
    <location>
        <begin position="179"/>
        <end position="199"/>
    </location>
</feature>
<feature type="transmembrane region" description="Helical" evidence="7">
    <location>
        <begin position="249"/>
        <end position="270"/>
    </location>
</feature>
<reference evidence="9 10" key="1">
    <citation type="submission" date="2015-06" db="EMBL/GenBank/DDBJ databases">
        <title>Survival trade-offs in plant roots during colonization by closely related pathogenic and mutualistic fungi.</title>
        <authorList>
            <person name="Hacquard S."/>
            <person name="Kracher B."/>
            <person name="Hiruma K."/>
            <person name="Weinman A."/>
            <person name="Muench P."/>
            <person name="Garrido Oter R."/>
            <person name="Ver Loren van Themaat E."/>
            <person name="Dallerey J.-F."/>
            <person name="Damm U."/>
            <person name="Henrissat B."/>
            <person name="Lespinet O."/>
            <person name="Thon M."/>
            <person name="Kemen E."/>
            <person name="McHardy A.C."/>
            <person name="Schulze-Lefert P."/>
            <person name="O'Connell R.J."/>
        </authorList>
    </citation>
    <scope>NUCLEOTIDE SEQUENCE [LARGE SCALE GENOMIC DNA]</scope>
    <source>
        <strain evidence="9 10">0861</strain>
    </source>
</reference>
<evidence type="ECO:0000256" key="4">
    <source>
        <dbReference type="ARBA" id="ARBA00023136"/>
    </source>
</evidence>
<evidence type="ECO:0000313" key="9">
    <source>
        <dbReference type="EMBL" id="KZL72758.1"/>
    </source>
</evidence>
<feature type="non-terminal residue" evidence="9">
    <location>
        <position position="378"/>
    </location>
</feature>
<evidence type="ECO:0000256" key="3">
    <source>
        <dbReference type="ARBA" id="ARBA00022989"/>
    </source>
</evidence>
<keyword evidence="4 7" id="KW-0472">Membrane</keyword>
<feature type="compositionally biased region" description="Low complexity" evidence="6">
    <location>
        <begin position="334"/>
        <end position="346"/>
    </location>
</feature>
<sequence length="378" mass="41076">MASNDDLWQPVEPQGLALAIVVTGTIFLALTTVVVAMRSWVRFRMKNAGLDDLAMISGYMVNIVHTSVVVRGCFTGVGTKDAILNAATRMEGLKSLLIWQASYSAGLCFIKASISITLMRITKQKVYHRILSGLVILCAIVSLTSIIVVLNQCHPLDRYWDKTVPGTCLTPASATAMSYISSAVNVITDISVATIPIFLLRHIQMRPQLKLYIQLIFGLGLMAGVASIVRLGFTDAYMDTTDFLHDTGKVVLCTVLECGLGIIAGSLPILRTFFARLAKDYSTDAEKGHHSGGDDTKLVTFSHYNLQKQSGCESNTYVTITEGGNENDSDSNESADNNAKSSAAANQQAITVTTDLHQTSNRVDELKPEETRTTTEVR</sequence>
<evidence type="ECO:0000256" key="6">
    <source>
        <dbReference type="SAM" id="MobiDB-lite"/>
    </source>
</evidence>
<evidence type="ECO:0000256" key="1">
    <source>
        <dbReference type="ARBA" id="ARBA00004141"/>
    </source>
</evidence>
<keyword evidence="2 7" id="KW-0812">Transmembrane</keyword>
<dbReference type="Proteomes" id="UP000076552">
    <property type="component" value="Unassembled WGS sequence"/>
</dbReference>
<dbReference type="STRING" id="708197.A0A166U072"/>
<feature type="compositionally biased region" description="Polar residues" evidence="6">
    <location>
        <begin position="347"/>
        <end position="361"/>
    </location>
</feature>
<dbReference type="PANTHER" id="PTHR33048">
    <property type="entry name" value="PTH11-LIKE INTEGRAL MEMBRANE PROTEIN (AFU_ORTHOLOGUE AFUA_5G11245)"/>
    <property type="match status" value="1"/>
</dbReference>
<evidence type="ECO:0000313" key="10">
    <source>
        <dbReference type="Proteomes" id="UP000076552"/>
    </source>
</evidence>
<dbReference type="AlphaFoldDB" id="A0A166U072"/>
<feature type="domain" description="Rhodopsin" evidence="8">
    <location>
        <begin position="37"/>
        <end position="275"/>
    </location>
</feature>
<organism evidence="9 10">
    <name type="scientific">Colletotrichum tofieldiae</name>
    <dbReference type="NCBI Taxonomy" id="708197"/>
    <lineage>
        <taxon>Eukaryota</taxon>
        <taxon>Fungi</taxon>
        <taxon>Dikarya</taxon>
        <taxon>Ascomycota</taxon>
        <taxon>Pezizomycotina</taxon>
        <taxon>Sordariomycetes</taxon>
        <taxon>Hypocreomycetidae</taxon>
        <taxon>Glomerellales</taxon>
        <taxon>Glomerellaceae</taxon>
        <taxon>Colletotrichum</taxon>
        <taxon>Colletotrichum spaethianum species complex</taxon>
    </lineage>
</organism>
<feature type="transmembrane region" description="Helical" evidence="7">
    <location>
        <begin position="16"/>
        <end position="41"/>
    </location>
</feature>